<dbReference type="SUPFAM" id="SSF53335">
    <property type="entry name" value="S-adenosyl-L-methionine-dependent methyltransferases"/>
    <property type="match status" value="1"/>
</dbReference>
<dbReference type="EMBL" id="PFFD01000094">
    <property type="protein sequence ID" value="PIV87007.1"/>
    <property type="molecule type" value="Genomic_DNA"/>
</dbReference>
<protein>
    <submittedName>
        <fullName evidence="1">Uncharacterized protein</fullName>
    </submittedName>
</protein>
<gene>
    <name evidence="1" type="ORF">COW49_02070</name>
</gene>
<organism evidence="1 2">
    <name type="scientific">Candidatus Kaiserbacteria bacterium CG17_big_fil_post_rev_8_21_14_2_50_51_7</name>
    <dbReference type="NCBI Taxonomy" id="1974613"/>
    <lineage>
        <taxon>Bacteria</taxon>
        <taxon>Candidatus Kaiseribacteriota</taxon>
    </lineage>
</organism>
<dbReference type="Proteomes" id="UP000228497">
    <property type="component" value="Unassembled WGS sequence"/>
</dbReference>
<accession>A0A2M7FD22</accession>
<evidence type="ECO:0000313" key="1">
    <source>
        <dbReference type="EMBL" id="PIV87007.1"/>
    </source>
</evidence>
<reference evidence="2" key="1">
    <citation type="submission" date="2017-09" db="EMBL/GenBank/DDBJ databases">
        <title>Depth-based differentiation of microbial function through sediment-hosted aquifers and enrichment of novel symbionts in the deep terrestrial subsurface.</title>
        <authorList>
            <person name="Probst A.J."/>
            <person name="Ladd B."/>
            <person name="Jarett J.K."/>
            <person name="Geller-Mcgrath D.E."/>
            <person name="Sieber C.M.K."/>
            <person name="Emerson J.B."/>
            <person name="Anantharaman K."/>
            <person name="Thomas B.C."/>
            <person name="Malmstrom R."/>
            <person name="Stieglmeier M."/>
            <person name="Klingl A."/>
            <person name="Woyke T."/>
            <person name="Ryan C.M."/>
            <person name="Banfield J.F."/>
        </authorList>
    </citation>
    <scope>NUCLEOTIDE SEQUENCE [LARGE SCALE GENOMIC DNA]</scope>
</reference>
<dbReference type="InterPro" id="IPR029063">
    <property type="entry name" value="SAM-dependent_MTases_sf"/>
</dbReference>
<evidence type="ECO:0000313" key="2">
    <source>
        <dbReference type="Proteomes" id="UP000228497"/>
    </source>
</evidence>
<sequence length="218" mass="24874">MMLPKHPAKYTDTMIPVFAKLLKGRKAVLDPMAGTGKLSLIRKYGFAGKVFCNDIENDWIDPKYGIAMWTTCDAAALPYPDKHFDAICTSPTYGNRFADKYSPDATWTHMGYSHSLKRSLHPANTGQMQWGDDYRSKHEQIYRECVRVLRSGGLFIVNISNHIRGGKEIFAVEWHCETLISLGLTFLLDRTISTPRMCRGKNREVRVTHEHILVLEKP</sequence>
<name>A0A2M7FD22_9BACT</name>
<proteinExistence type="predicted"/>
<comment type="caution">
    <text evidence="1">The sequence shown here is derived from an EMBL/GenBank/DDBJ whole genome shotgun (WGS) entry which is preliminary data.</text>
</comment>
<dbReference type="AlphaFoldDB" id="A0A2M7FD22"/>
<dbReference type="Gene3D" id="3.40.50.150">
    <property type="entry name" value="Vaccinia Virus protein VP39"/>
    <property type="match status" value="1"/>
</dbReference>